<dbReference type="InterPro" id="IPR032675">
    <property type="entry name" value="LRR_dom_sf"/>
</dbReference>
<evidence type="ECO:0000313" key="2">
    <source>
        <dbReference type="EMBL" id="KAF2709797.1"/>
    </source>
</evidence>
<dbReference type="InterPro" id="IPR036047">
    <property type="entry name" value="F-box-like_dom_sf"/>
</dbReference>
<sequence length="818" mass="91414">MDDLLPSYESVIAQNPWELVAPYLQSYDLCSAALVCQRWHAIFTPQLWGNPASHFGVQNDTVYVALTRFKRTLLWSRLSARELTHTLHLPPAHAEIYGGPHSDWLRDCLERLPNLQSLIVNGLPFFDHASLLTLRHSSQWWRSTRRNTFPLFRLRLLDASGCTNVTSTGLSEALSHLPDLVSLDLSRTPAAKDEVVFSNLKFLPSLRVLKLKGLGLKDADISVIGSSVRTRLRSLDVSQNKLTDASARLLLEYCVKETNTGMHTPRTSLAPVDHSRPLGEIDIFGTEDLDSHLRKKLTQGFVGSLAIEDARDVGITHLYLSKNAFTVEGISGLLRSKRLQVLDVGTLPITIQSPNRSSYKDATEHLTIPGVEKLTPTLAEHAAEKMVYLRINYAIVTNDAPFDPRQSPRAELDGDLAIYKPSNAHELEVIEPLISELESTDNAIYELPGRILLPSIAVSSGTGFREIFDSDDFPTNTLHHPLENLPPTPTIEVTTDANEVTRGPTHTPEPLSDLLPIYPISPVLDASGGLSTSWTNLEDKFQSSVASSDHERRNTRHRHNSAFFTDDLRARLDLRQSQENRLHPGMLPKVHTLVLTDVPITTEDHEVIDRLIQFIKDCAEEAEIARLRAKHTYMLPPGRCRKVAEQEYASEVFALRRIVLEMAPAEAVTKKISTSWRQYPTKSSTEDADSETFWDAAQHDFSFFDDEECGLPTVEPGRSLPLVAMDGLMVGSGQCALSLKLADPEVTLQSLFDVVSEIGRFRKDRKAAYTAAMQLAADSDTMVEGYWPGDITVVRKLADEIVGSLDYYGNRFEGWLYR</sequence>
<dbReference type="AlphaFoldDB" id="A0A6G1KBQ9"/>
<gene>
    <name evidence="2" type="ORF">K504DRAFT_502508</name>
</gene>
<dbReference type="SUPFAM" id="SSF52047">
    <property type="entry name" value="RNI-like"/>
    <property type="match status" value="1"/>
</dbReference>
<proteinExistence type="predicted"/>
<dbReference type="InterPro" id="IPR001810">
    <property type="entry name" value="F-box_dom"/>
</dbReference>
<keyword evidence="3" id="KW-1185">Reference proteome</keyword>
<organism evidence="2 3">
    <name type="scientific">Pleomassaria siparia CBS 279.74</name>
    <dbReference type="NCBI Taxonomy" id="1314801"/>
    <lineage>
        <taxon>Eukaryota</taxon>
        <taxon>Fungi</taxon>
        <taxon>Dikarya</taxon>
        <taxon>Ascomycota</taxon>
        <taxon>Pezizomycotina</taxon>
        <taxon>Dothideomycetes</taxon>
        <taxon>Pleosporomycetidae</taxon>
        <taxon>Pleosporales</taxon>
        <taxon>Pleomassariaceae</taxon>
        <taxon>Pleomassaria</taxon>
    </lineage>
</organism>
<dbReference type="SUPFAM" id="SSF81383">
    <property type="entry name" value="F-box domain"/>
    <property type="match status" value="1"/>
</dbReference>
<accession>A0A6G1KBQ9</accession>
<dbReference type="EMBL" id="MU005770">
    <property type="protein sequence ID" value="KAF2709797.1"/>
    <property type="molecule type" value="Genomic_DNA"/>
</dbReference>
<protein>
    <submittedName>
        <fullName evidence="2">RNI-like protein</fullName>
    </submittedName>
</protein>
<feature type="domain" description="F-box" evidence="1">
    <location>
        <begin position="23"/>
        <end position="50"/>
    </location>
</feature>
<evidence type="ECO:0000313" key="3">
    <source>
        <dbReference type="Proteomes" id="UP000799428"/>
    </source>
</evidence>
<dbReference type="OrthoDB" id="408631at2759"/>
<name>A0A6G1KBQ9_9PLEO</name>
<dbReference type="Pfam" id="PF12937">
    <property type="entry name" value="F-box-like"/>
    <property type="match status" value="1"/>
</dbReference>
<reference evidence="2" key="1">
    <citation type="journal article" date="2020" name="Stud. Mycol.">
        <title>101 Dothideomycetes genomes: a test case for predicting lifestyles and emergence of pathogens.</title>
        <authorList>
            <person name="Haridas S."/>
            <person name="Albert R."/>
            <person name="Binder M."/>
            <person name="Bloem J."/>
            <person name="Labutti K."/>
            <person name="Salamov A."/>
            <person name="Andreopoulos B."/>
            <person name="Baker S."/>
            <person name="Barry K."/>
            <person name="Bills G."/>
            <person name="Bluhm B."/>
            <person name="Cannon C."/>
            <person name="Castanera R."/>
            <person name="Culley D."/>
            <person name="Daum C."/>
            <person name="Ezra D."/>
            <person name="Gonzalez J."/>
            <person name="Henrissat B."/>
            <person name="Kuo A."/>
            <person name="Liang C."/>
            <person name="Lipzen A."/>
            <person name="Lutzoni F."/>
            <person name="Magnuson J."/>
            <person name="Mondo S."/>
            <person name="Nolan M."/>
            <person name="Ohm R."/>
            <person name="Pangilinan J."/>
            <person name="Park H.-J."/>
            <person name="Ramirez L."/>
            <person name="Alfaro M."/>
            <person name="Sun H."/>
            <person name="Tritt A."/>
            <person name="Yoshinaga Y."/>
            <person name="Zwiers L.-H."/>
            <person name="Turgeon B."/>
            <person name="Goodwin S."/>
            <person name="Spatafora J."/>
            <person name="Crous P."/>
            <person name="Grigoriev I."/>
        </authorList>
    </citation>
    <scope>NUCLEOTIDE SEQUENCE</scope>
    <source>
        <strain evidence="2">CBS 279.74</strain>
    </source>
</reference>
<evidence type="ECO:0000259" key="1">
    <source>
        <dbReference type="Pfam" id="PF12937"/>
    </source>
</evidence>
<dbReference type="Proteomes" id="UP000799428">
    <property type="component" value="Unassembled WGS sequence"/>
</dbReference>
<dbReference type="Gene3D" id="3.80.10.10">
    <property type="entry name" value="Ribonuclease Inhibitor"/>
    <property type="match status" value="1"/>
</dbReference>